<comment type="caution">
    <text evidence="2">The sequence shown here is derived from an EMBL/GenBank/DDBJ whole genome shotgun (WGS) entry which is preliminary data.</text>
</comment>
<reference evidence="2" key="1">
    <citation type="journal article" date="2015" name="Nature">
        <title>Complex archaea that bridge the gap between prokaryotes and eukaryotes.</title>
        <authorList>
            <person name="Spang A."/>
            <person name="Saw J.H."/>
            <person name="Jorgensen S.L."/>
            <person name="Zaremba-Niedzwiedzka K."/>
            <person name="Martijn J."/>
            <person name="Lind A.E."/>
            <person name="van Eijk R."/>
            <person name="Schleper C."/>
            <person name="Guy L."/>
            <person name="Ettema T.J."/>
        </authorList>
    </citation>
    <scope>NUCLEOTIDE SEQUENCE</scope>
</reference>
<feature type="region of interest" description="Disordered" evidence="1">
    <location>
        <begin position="1"/>
        <end position="21"/>
    </location>
</feature>
<proteinExistence type="predicted"/>
<protein>
    <submittedName>
        <fullName evidence="2">Uncharacterized protein</fullName>
    </submittedName>
</protein>
<gene>
    <name evidence="2" type="ORF">LCGC14_2563820</name>
</gene>
<dbReference type="EMBL" id="LAZR01042390">
    <property type="protein sequence ID" value="KKL09640.1"/>
    <property type="molecule type" value="Genomic_DNA"/>
</dbReference>
<dbReference type="AlphaFoldDB" id="A0A0F9AJP3"/>
<evidence type="ECO:0000313" key="2">
    <source>
        <dbReference type="EMBL" id="KKL09640.1"/>
    </source>
</evidence>
<evidence type="ECO:0000256" key="1">
    <source>
        <dbReference type="SAM" id="MobiDB-lite"/>
    </source>
</evidence>
<feature type="compositionally biased region" description="Polar residues" evidence="1">
    <location>
        <begin position="1"/>
        <end position="11"/>
    </location>
</feature>
<accession>A0A0F9AJP3</accession>
<name>A0A0F9AJP3_9ZZZZ</name>
<organism evidence="2">
    <name type="scientific">marine sediment metagenome</name>
    <dbReference type="NCBI Taxonomy" id="412755"/>
    <lineage>
        <taxon>unclassified sequences</taxon>
        <taxon>metagenomes</taxon>
        <taxon>ecological metagenomes</taxon>
    </lineage>
</organism>
<sequence length="88" mass="9403">MQTEHNMTSWHTRLACGKTTGKGGGKDITVTLTSRGWNSRAYDKGAYLMVVVGGNPIAELPVEPNLSLTMEIETTGIVIKEAEGAPVN</sequence>